<dbReference type="EMBL" id="UYYB01022994">
    <property type="protein sequence ID" value="VDM71978.1"/>
    <property type="molecule type" value="Genomic_DNA"/>
</dbReference>
<dbReference type="PANTHER" id="PTHR22576:SF37">
    <property type="entry name" value="MUCOSA-ASSOCIATED LYMPHOID TISSUE LYMPHOMA TRANSLOCATION PROTEIN 1"/>
    <property type="match status" value="1"/>
</dbReference>
<dbReference type="Pfam" id="PF00656">
    <property type="entry name" value="Peptidase_C14"/>
    <property type="match status" value="1"/>
</dbReference>
<dbReference type="PROSITE" id="PS50208">
    <property type="entry name" value="CASPASE_P20"/>
    <property type="match status" value="1"/>
</dbReference>
<dbReference type="InterPro" id="IPR001309">
    <property type="entry name" value="Pept_C14_p20"/>
</dbReference>
<dbReference type="Proteomes" id="UP000270094">
    <property type="component" value="Unassembled WGS sequence"/>
</dbReference>
<organism evidence="2 3">
    <name type="scientific">Strongylus vulgaris</name>
    <name type="common">Blood worm</name>
    <dbReference type="NCBI Taxonomy" id="40348"/>
    <lineage>
        <taxon>Eukaryota</taxon>
        <taxon>Metazoa</taxon>
        <taxon>Ecdysozoa</taxon>
        <taxon>Nematoda</taxon>
        <taxon>Chromadorea</taxon>
        <taxon>Rhabditida</taxon>
        <taxon>Rhabditina</taxon>
        <taxon>Rhabditomorpha</taxon>
        <taxon>Strongyloidea</taxon>
        <taxon>Strongylidae</taxon>
        <taxon>Strongylus</taxon>
    </lineage>
</organism>
<dbReference type="InterPro" id="IPR052039">
    <property type="entry name" value="Caspase-related_regulators"/>
</dbReference>
<accession>A0A3P7KXP3</accession>
<dbReference type="InterPro" id="IPR011600">
    <property type="entry name" value="Pept_C14_caspase"/>
</dbReference>
<reference evidence="2 3" key="1">
    <citation type="submission" date="2018-11" db="EMBL/GenBank/DDBJ databases">
        <authorList>
            <consortium name="Pathogen Informatics"/>
        </authorList>
    </citation>
    <scope>NUCLEOTIDE SEQUENCE [LARGE SCALE GENOMIC DNA]</scope>
</reference>
<gene>
    <name evidence="2" type="ORF">SVUK_LOCUS6976</name>
</gene>
<dbReference type="InterPro" id="IPR029030">
    <property type="entry name" value="Caspase-like_dom_sf"/>
</dbReference>
<evidence type="ECO:0000313" key="2">
    <source>
        <dbReference type="EMBL" id="VDM71978.1"/>
    </source>
</evidence>
<evidence type="ECO:0000259" key="1">
    <source>
        <dbReference type="PROSITE" id="PS50208"/>
    </source>
</evidence>
<feature type="domain" description="Caspase family p20" evidence="1">
    <location>
        <begin position="49"/>
        <end position="174"/>
    </location>
</feature>
<dbReference type="GO" id="GO:0006508">
    <property type="term" value="P:proteolysis"/>
    <property type="evidence" value="ECO:0007669"/>
    <property type="project" value="InterPro"/>
</dbReference>
<evidence type="ECO:0000313" key="3">
    <source>
        <dbReference type="Proteomes" id="UP000270094"/>
    </source>
</evidence>
<keyword evidence="3" id="KW-1185">Reference proteome</keyword>
<proteinExistence type="predicted"/>
<dbReference type="OrthoDB" id="412369at2759"/>
<dbReference type="PANTHER" id="PTHR22576">
    <property type="entry name" value="MUCOSA ASSOCIATED LYMPHOID TISSUE LYMPHOMA TRANSLOCATION PROTEIN 1/PARACASPASE"/>
    <property type="match status" value="1"/>
</dbReference>
<dbReference type="SUPFAM" id="SSF52129">
    <property type="entry name" value="Caspase-like"/>
    <property type="match status" value="1"/>
</dbReference>
<dbReference type="Gene3D" id="3.40.50.1460">
    <property type="match status" value="1"/>
</dbReference>
<name>A0A3P7KXP3_STRVU</name>
<protein>
    <recommendedName>
        <fullName evidence="1">Caspase family p20 domain-containing protein</fullName>
    </recommendedName>
</protein>
<dbReference type="AlphaFoldDB" id="A0A3P7KXP3"/>
<dbReference type="GO" id="GO:0004197">
    <property type="term" value="F:cysteine-type endopeptidase activity"/>
    <property type="evidence" value="ECO:0007669"/>
    <property type="project" value="InterPro"/>
</dbReference>
<sequence>MTSYPGCDNCRSGNLENLREIMASMNITTEEKAPIVPVSAYDDEQLVASDKVALIISNCMYLHLPKLVTPHCDAETLATALQDLKYKTVTLADLTLAEMKFVLKEYKKLLGNGVYAVFYFVGHGFEVNGQCYLLPVEAPSEAHRPEHCLSMDFVLNELSDHNPALNLLLLDVCRKFIPYVADNTI</sequence>